<keyword evidence="2" id="KW-0238">DNA-binding</keyword>
<evidence type="ECO:0000313" key="2">
    <source>
        <dbReference type="EMBL" id="MDQ0177139.1"/>
    </source>
</evidence>
<dbReference type="PANTHER" id="PTHR37318:SF1">
    <property type="entry name" value="BSL7504 PROTEIN"/>
    <property type="match status" value="1"/>
</dbReference>
<organism evidence="2 3">
    <name type="scientific">Bacillus chungangensis</name>
    <dbReference type="NCBI Taxonomy" id="587633"/>
    <lineage>
        <taxon>Bacteria</taxon>
        <taxon>Bacillati</taxon>
        <taxon>Bacillota</taxon>
        <taxon>Bacilli</taxon>
        <taxon>Bacillales</taxon>
        <taxon>Bacillaceae</taxon>
        <taxon>Bacillus</taxon>
    </lineage>
</organism>
<dbReference type="InterPro" id="IPR036390">
    <property type="entry name" value="WH_DNA-bd_sf"/>
</dbReference>
<comment type="caution">
    <text evidence="2">The sequence shown here is derived from an EMBL/GenBank/DDBJ whole genome shotgun (WGS) entry which is preliminary data.</text>
</comment>
<keyword evidence="3" id="KW-1185">Reference proteome</keyword>
<feature type="domain" description="Winged helix DNA-binding" evidence="1">
    <location>
        <begin position="15"/>
        <end position="93"/>
    </location>
</feature>
<dbReference type="InterPro" id="IPR027395">
    <property type="entry name" value="WH_DNA-bd_dom"/>
</dbReference>
<proteinExistence type="predicted"/>
<reference evidence="2 3" key="1">
    <citation type="submission" date="2023-07" db="EMBL/GenBank/DDBJ databases">
        <title>Genomic Encyclopedia of Type Strains, Phase IV (KMG-IV): sequencing the most valuable type-strain genomes for metagenomic binning, comparative biology and taxonomic classification.</title>
        <authorList>
            <person name="Goeker M."/>
        </authorList>
    </citation>
    <scope>NUCLEOTIDE SEQUENCE [LARGE SCALE GENOMIC DNA]</scope>
    <source>
        <strain evidence="2 3">DSM 23837</strain>
    </source>
</reference>
<name>A0ABT9WVJ8_9BACI</name>
<protein>
    <submittedName>
        <fullName evidence="2">DNA-binding MarR family transcriptional regulator</fullName>
    </submittedName>
</protein>
<dbReference type="Pfam" id="PF13601">
    <property type="entry name" value="HTH_34"/>
    <property type="match status" value="1"/>
</dbReference>
<gene>
    <name evidence="2" type="ORF">J2S08_003018</name>
</gene>
<evidence type="ECO:0000259" key="1">
    <source>
        <dbReference type="Pfam" id="PF13601"/>
    </source>
</evidence>
<dbReference type="Proteomes" id="UP001223586">
    <property type="component" value="Unassembled WGS sequence"/>
</dbReference>
<dbReference type="RefSeq" id="WP_307230881.1">
    <property type="nucleotide sequence ID" value="NZ_JAUSTT010000019.1"/>
</dbReference>
<dbReference type="GO" id="GO:0003677">
    <property type="term" value="F:DNA binding"/>
    <property type="evidence" value="ECO:0007669"/>
    <property type="project" value="UniProtKB-KW"/>
</dbReference>
<evidence type="ECO:0000313" key="3">
    <source>
        <dbReference type="Proteomes" id="UP001223586"/>
    </source>
</evidence>
<dbReference type="SUPFAM" id="SSF46785">
    <property type="entry name" value="Winged helix' DNA-binding domain"/>
    <property type="match status" value="1"/>
</dbReference>
<dbReference type="Gene3D" id="1.10.10.10">
    <property type="entry name" value="Winged helix-like DNA-binding domain superfamily/Winged helix DNA-binding domain"/>
    <property type="match status" value="1"/>
</dbReference>
<sequence length="98" mass="10986">MSNINELDDLIHAKVRLGIMSLLMTYESCDFTLLKKSLGITDGNLGSHLKKLEEAAYIQVTKKFVAKKPKTIVQVTDLGAQAYKNYIKTIEAILKNNE</sequence>
<accession>A0ABT9WVJ8</accession>
<dbReference type="InterPro" id="IPR036388">
    <property type="entry name" value="WH-like_DNA-bd_sf"/>
</dbReference>
<dbReference type="PANTHER" id="PTHR37318">
    <property type="entry name" value="BSL7504 PROTEIN"/>
    <property type="match status" value="1"/>
</dbReference>
<dbReference type="EMBL" id="JAUSTT010000019">
    <property type="protein sequence ID" value="MDQ0177139.1"/>
    <property type="molecule type" value="Genomic_DNA"/>
</dbReference>